<organism evidence="3 4">
    <name type="scientific">Bodo saltans</name>
    <name type="common">Flagellated protozoan</name>
    <dbReference type="NCBI Taxonomy" id="75058"/>
    <lineage>
        <taxon>Eukaryota</taxon>
        <taxon>Discoba</taxon>
        <taxon>Euglenozoa</taxon>
        <taxon>Kinetoplastea</taxon>
        <taxon>Metakinetoplastina</taxon>
        <taxon>Eubodonida</taxon>
        <taxon>Bodonidae</taxon>
        <taxon>Bodo</taxon>
    </lineage>
</organism>
<dbReference type="EMBL" id="CYKH01002108">
    <property type="protein sequence ID" value="CUI15364.1"/>
    <property type="molecule type" value="Genomic_DNA"/>
</dbReference>
<evidence type="ECO:0000313" key="3">
    <source>
        <dbReference type="EMBL" id="CUI15364.1"/>
    </source>
</evidence>
<dbReference type="VEuPathDB" id="TriTrypDB:BSAL_40285"/>
<gene>
    <name evidence="3" type="ORF">BSAL_40285</name>
</gene>
<reference evidence="4" key="1">
    <citation type="submission" date="2015-09" db="EMBL/GenBank/DDBJ databases">
        <authorList>
            <consortium name="Pathogen Informatics"/>
        </authorList>
    </citation>
    <scope>NUCLEOTIDE SEQUENCE [LARGE SCALE GENOMIC DNA]</scope>
    <source>
        <strain evidence="4">Lake Konstanz</strain>
    </source>
</reference>
<accession>A0A0S4KP18</accession>
<dbReference type="InterPro" id="IPR045851">
    <property type="entry name" value="AMP-bd_C_sf"/>
</dbReference>
<evidence type="ECO:0000256" key="1">
    <source>
        <dbReference type="ARBA" id="ARBA00022450"/>
    </source>
</evidence>
<keyword evidence="4" id="KW-1185">Reference proteome</keyword>
<dbReference type="AlphaFoldDB" id="A0A0S4KP18"/>
<dbReference type="Gene3D" id="3.30.300.30">
    <property type="match status" value="1"/>
</dbReference>
<dbReference type="OrthoDB" id="6614653at2759"/>
<keyword evidence="2" id="KW-0597">Phosphoprotein</keyword>
<protein>
    <submittedName>
        <fullName evidence="3">AMP-binding protein, putative</fullName>
    </submittedName>
</protein>
<name>A0A0S4KP18_BODSA</name>
<evidence type="ECO:0000256" key="2">
    <source>
        <dbReference type="ARBA" id="ARBA00022553"/>
    </source>
</evidence>
<keyword evidence="1" id="KW-0596">Phosphopantetheine</keyword>
<dbReference type="SUPFAM" id="SSF56801">
    <property type="entry name" value="Acetyl-CoA synthetase-like"/>
    <property type="match status" value="1"/>
</dbReference>
<evidence type="ECO:0000313" key="4">
    <source>
        <dbReference type="Proteomes" id="UP000051952"/>
    </source>
</evidence>
<proteinExistence type="predicted"/>
<dbReference type="Proteomes" id="UP000051952">
    <property type="component" value="Unassembled WGS sequence"/>
</dbReference>
<dbReference type="PANTHER" id="PTHR44845:SF6">
    <property type="entry name" value="BETA-ALANINE-ACTIVATING ENZYME"/>
    <property type="match status" value="1"/>
</dbReference>
<sequence length="148" mass="16736">MTTTIMYKSGDLASYSEEFGGFLYRGRADAEIKSAGFRVHPLEVEEHMNQLPSIKEAVVVPATHGDGRKVLKPKHAFALRRQWYRLLLTDLRKRVADYKVPTMHFLEEHEVLPLSGTNKVERGLLSTWASGVLALPQDTPRPPLPTKK</sequence>
<dbReference type="PANTHER" id="PTHR44845">
    <property type="entry name" value="CARRIER DOMAIN-CONTAINING PROTEIN"/>
    <property type="match status" value="1"/>
</dbReference>